<evidence type="ECO:0000313" key="2">
    <source>
        <dbReference type="EMBL" id="CAK9171847.1"/>
    </source>
</evidence>
<sequence>MWKPNPKYENSAYAEVMKGEAVLSNTSEALKEKSGGTARCNWGGSVGGLDNIPLCWSPIPRGNPSTTLIVARSQVQDPEQINPLSGRSEQPPQKSKRISFRSKVGLGRVEIPESNHSLRYSTREEQHWLA</sequence>
<dbReference type="Proteomes" id="UP001642360">
    <property type="component" value="Unassembled WGS sequence"/>
</dbReference>
<evidence type="ECO:0000256" key="1">
    <source>
        <dbReference type="SAM" id="MobiDB-lite"/>
    </source>
</evidence>
<dbReference type="EMBL" id="CAUOFW020005851">
    <property type="protein sequence ID" value="CAK9171847.1"/>
    <property type="molecule type" value="Genomic_DNA"/>
</dbReference>
<name>A0ABC8TQT4_9AQUA</name>
<accession>A0ABC8TQT4</accession>
<proteinExistence type="predicted"/>
<feature type="region of interest" description="Disordered" evidence="1">
    <location>
        <begin position="75"/>
        <end position="100"/>
    </location>
</feature>
<dbReference type="AlphaFoldDB" id="A0ABC8TQT4"/>
<feature type="compositionally biased region" description="Polar residues" evidence="1">
    <location>
        <begin position="75"/>
        <end position="93"/>
    </location>
</feature>
<organism evidence="2 3">
    <name type="scientific">Ilex paraguariensis</name>
    <name type="common">yerba mate</name>
    <dbReference type="NCBI Taxonomy" id="185542"/>
    <lineage>
        <taxon>Eukaryota</taxon>
        <taxon>Viridiplantae</taxon>
        <taxon>Streptophyta</taxon>
        <taxon>Embryophyta</taxon>
        <taxon>Tracheophyta</taxon>
        <taxon>Spermatophyta</taxon>
        <taxon>Magnoliopsida</taxon>
        <taxon>eudicotyledons</taxon>
        <taxon>Gunneridae</taxon>
        <taxon>Pentapetalae</taxon>
        <taxon>asterids</taxon>
        <taxon>campanulids</taxon>
        <taxon>Aquifoliales</taxon>
        <taxon>Aquifoliaceae</taxon>
        <taxon>Ilex</taxon>
    </lineage>
</organism>
<evidence type="ECO:0000313" key="3">
    <source>
        <dbReference type="Proteomes" id="UP001642360"/>
    </source>
</evidence>
<keyword evidence="3" id="KW-1185">Reference proteome</keyword>
<reference evidence="2 3" key="1">
    <citation type="submission" date="2024-02" db="EMBL/GenBank/DDBJ databases">
        <authorList>
            <person name="Vignale AGUSTIN F."/>
            <person name="Sosa J E."/>
            <person name="Modenutti C."/>
        </authorList>
    </citation>
    <scope>NUCLEOTIDE SEQUENCE [LARGE SCALE GENOMIC DNA]</scope>
</reference>
<comment type="caution">
    <text evidence="2">The sequence shown here is derived from an EMBL/GenBank/DDBJ whole genome shotgun (WGS) entry which is preliminary data.</text>
</comment>
<protein>
    <submittedName>
        <fullName evidence="2">Uncharacterized protein</fullName>
    </submittedName>
</protein>
<gene>
    <name evidence="2" type="ORF">ILEXP_LOCUS41454</name>
</gene>